<proteinExistence type="predicted"/>
<organism evidence="2 3">
    <name type="scientific">Chengkuizengella axinellae</name>
    <dbReference type="NCBI Taxonomy" id="3064388"/>
    <lineage>
        <taxon>Bacteria</taxon>
        <taxon>Bacillati</taxon>
        <taxon>Bacillota</taxon>
        <taxon>Bacilli</taxon>
        <taxon>Bacillales</taxon>
        <taxon>Paenibacillaceae</taxon>
        <taxon>Chengkuizengella</taxon>
    </lineage>
</organism>
<keyword evidence="1" id="KW-1133">Transmembrane helix</keyword>
<feature type="transmembrane region" description="Helical" evidence="1">
    <location>
        <begin position="6"/>
        <end position="27"/>
    </location>
</feature>
<keyword evidence="3" id="KW-1185">Reference proteome</keyword>
<gene>
    <name evidence="2" type="ORF">Q5Y73_02000</name>
</gene>
<dbReference type="RefSeq" id="WP_305990173.1">
    <property type="nucleotide sequence ID" value="NZ_JAVAMP010000001.1"/>
</dbReference>
<accession>A0ABT9IU57</accession>
<keyword evidence="1" id="KW-0812">Transmembrane</keyword>
<dbReference type="EMBL" id="JAVAMP010000001">
    <property type="protein sequence ID" value="MDP5272870.1"/>
    <property type="molecule type" value="Genomic_DNA"/>
</dbReference>
<protein>
    <submittedName>
        <fullName evidence="2">Uncharacterized protein</fullName>
    </submittedName>
</protein>
<name>A0ABT9IU57_9BACL</name>
<comment type="caution">
    <text evidence="2">The sequence shown here is derived from an EMBL/GenBank/DDBJ whole genome shotgun (WGS) entry which is preliminary data.</text>
</comment>
<sequence>MGETILGFVIMLFILLVFGVKALELALTIRQKLIRMLPVKQIMNESVELLPEIKANGVYEVVTQYFKHANRIKKYKRFVTDVFIREVYYATTQEALKEISVSKMVSRLAKENRSGFKNFQIDEITKINDDLFLVGVTRTFRNKNKNRVNYIVEKINSEWKINHITRHLKGLVKEKFMINDKIGYMIGNEAMVMFFVDKIDRGINEDDFVYVEGYLETSYLYHGNFFYHVVLLNQVQ</sequence>
<dbReference type="Proteomes" id="UP001231941">
    <property type="component" value="Unassembled WGS sequence"/>
</dbReference>
<evidence type="ECO:0000256" key="1">
    <source>
        <dbReference type="SAM" id="Phobius"/>
    </source>
</evidence>
<keyword evidence="1" id="KW-0472">Membrane</keyword>
<reference evidence="2 3" key="1">
    <citation type="submission" date="2023-08" db="EMBL/GenBank/DDBJ databases">
        <authorList>
            <person name="Park J.-S."/>
        </authorList>
    </citation>
    <scope>NUCLEOTIDE SEQUENCE [LARGE SCALE GENOMIC DNA]</scope>
    <source>
        <strain evidence="2 3">2205SS18-9</strain>
    </source>
</reference>
<evidence type="ECO:0000313" key="2">
    <source>
        <dbReference type="EMBL" id="MDP5272870.1"/>
    </source>
</evidence>
<evidence type="ECO:0000313" key="3">
    <source>
        <dbReference type="Proteomes" id="UP001231941"/>
    </source>
</evidence>